<name>A0ACC2FE65_DALPE</name>
<keyword evidence="2" id="KW-1185">Reference proteome</keyword>
<dbReference type="Proteomes" id="UP001157502">
    <property type="component" value="Chromosome 29"/>
</dbReference>
<reference evidence="1" key="1">
    <citation type="submission" date="2021-05" db="EMBL/GenBank/DDBJ databases">
        <authorList>
            <person name="Pan Q."/>
            <person name="Jouanno E."/>
            <person name="Zahm M."/>
            <person name="Klopp C."/>
            <person name="Cabau C."/>
            <person name="Louis A."/>
            <person name="Berthelot C."/>
            <person name="Parey E."/>
            <person name="Roest Crollius H."/>
            <person name="Montfort J."/>
            <person name="Robinson-Rechavi M."/>
            <person name="Bouchez O."/>
            <person name="Lampietro C."/>
            <person name="Lopez Roques C."/>
            <person name="Donnadieu C."/>
            <person name="Postlethwait J."/>
            <person name="Bobe J."/>
            <person name="Dillon D."/>
            <person name="Chandos A."/>
            <person name="von Hippel F."/>
            <person name="Guiguen Y."/>
        </authorList>
    </citation>
    <scope>NUCLEOTIDE SEQUENCE</scope>
    <source>
        <strain evidence="1">YG-Jan2019</strain>
    </source>
</reference>
<gene>
    <name evidence="1" type="ORF">DPEC_G00306910</name>
</gene>
<accession>A0ACC2FE65</accession>
<evidence type="ECO:0000313" key="2">
    <source>
        <dbReference type="Proteomes" id="UP001157502"/>
    </source>
</evidence>
<protein>
    <submittedName>
        <fullName evidence="1">Uncharacterized protein</fullName>
    </submittedName>
</protein>
<comment type="caution">
    <text evidence="1">The sequence shown here is derived from an EMBL/GenBank/DDBJ whole genome shotgun (WGS) entry which is preliminary data.</text>
</comment>
<sequence length="562" mass="62419">MDLIGHWSLVVLVIFIQSVCCDIGLDQSPHQVKKPGDPVKLSCKTSGFEMTDYFMSWIRQKPGKGLEWIVQGPNNNYHCDYYFDYWGKGTEVTVTSATALAPTVYPLVQCGSEDRNMTLGCIATGFTPATINFSWKNNAGEKQDNFIQYPSVQIQNSGKYIGVSQVSVKKEEWDKKKWTCAVDHSTGSKEVVVKKLVRSPTVSLLSAPEGSSQILMCIIQDFQDKITTVVWKKNDGIVGGTTVIEQQPSSYYAASSVLKVNNDDWESKAKYQCGVEHQGKTISKEIFKSEPLTVTLNPPKTKDLFVNSQAVLECVISGTDQNAVRDTTFQWKIDQKLQEGAIAAMDNKNTPQISKKISSLTMTRETYNKVKHVQCSAATNGIPTIIQEYVINPKCKDISVSIPVPQAEDIVDQKTVTLVCLVVSPSLCDFYIIWIEESGTKGKPTINEGITSPPQKTPQGSYFVTSVFTTTKEKWENMVKYECGVVDPGLDPPMTLKAGSVSQASMNNQSLDPDVDVFIISNKMDDEEDEFRSLWSTTSSFIILFFLSITYSAVISLVKIKQ</sequence>
<evidence type="ECO:0000313" key="1">
    <source>
        <dbReference type="EMBL" id="KAJ7989666.1"/>
    </source>
</evidence>
<proteinExistence type="predicted"/>
<organism evidence="1 2">
    <name type="scientific">Dallia pectoralis</name>
    <name type="common">Alaska blackfish</name>
    <dbReference type="NCBI Taxonomy" id="75939"/>
    <lineage>
        <taxon>Eukaryota</taxon>
        <taxon>Metazoa</taxon>
        <taxon>Chordata</taxon>
        <taxon>Craniata</taxon>
        <taxon>Vertebrata</taxon>
        <taxon>Euteleostomi</taxon>
        <taxon>Actinopterygii</taxon>
        <taxon>Neopterygii</taxon>
        <taxon>Teleostei</taxon>
        <taxon>Protacanthopterygii</taxon>
        <taxon>Esociformes</taxon>
        <taxon>Umbridae</taxon>
        <taxon>Dallia</taxon>
    </lineage>
</organism>
<dbReference type="EMBL" id="CM055756">
    <property type="protein sequence ID" value="KAJ7989666.1"/>
    <property type="molecule type" value="Genomic_DNA"/>
</dbReference>